<dbReference type="Gene3D" id="3.40.1190.20">
    <property type="match status" value="1"/>
</dbReference>
<accession>A0A381QSF7</accession>
<proteinExistence type="inferred from homology"/>
<comment type="similarity">
    <text evidence="1">Belongs to the carbohydrate kinase PfkB family.</text>
</comment>
<name>A0A381QSF7_9ZZZZ</name>
<sequence length="324" mass="35010">MKTKLDIIGIGNAMVDAIVSATQEEVEKNGLIRDSMNLIDEDQKEFLHRSYTVQEMIGGGSVGNTMFGITSFEGNGSFIGKIKDDAIGQFLMEDMTGGGLKFPLGYTSSTTPTGCCTLFVEKDGTRTMATFLGAGTLIGPEDIKKEDVTNHRIAYLEGYLWDNKNAKKAMKKMIDLCKADQQQIALTLSDQFCIDRHRESFKQLIENDVDIIFSNGDEICSMAETSNIDKAITYAKSLGIIAVITIGEEGSLIIHNDAVIEIAAKPVSKVVDVTGAGDLYAAGFLFGLAKGKSLEECGQYGSIASAEIISHFGARPEVKLSTLI</sequence>
<keyword evidence="3" id="KW-0418">Kinase</keyword>
<dbReference type="AlphaFoldDB" id="A0A381QSF7"/>
<dbReference type="InterPro" id="IPR002173">
    <property type="entry name" value="Carboh/pur_kinase_PfkB_CS"/>
</dbReference>
<keyword evidence="2" id="KW-0808">Transferase</keyword>
<dbReference type="PANTHER" id="PTHR43320">
    <property type="entry name" value="SUGAR KINASE"/>
    <property type="match status" value="1"/>
</dbReference>
<dbReference type="CDD" id="cd01168">
    <property type="entry name" value="adenosine_kinase"/>
    <property type="match status" value="1"/>
</dbReference>
<dbReference type="InterPro" id="IPR029056">
    <property type="entry name" value="Ribokinase-like"/>
</dbReference>
<dbReference type="GO" id="GO:0016301">
    <property type="term" value="F:kinase activity"/>
    <property type="evidence" value="ECO:0007669"/>
    <property type="project" value="UniProtKB-KW"/>
</dbReference>
<dbReference type="InterPro" id="IPR052700">
    <property type="entry name" value="Carb_kinase_PfkB-like"/>
</dbReference>
<dbReference type="PROSITE" id="PS00584">
    <property type="entry name" value="PFKB_KINASES_2"/>
    <property type="match status" value="1"/>
</dbReference>
<evidence type="ECO:0000313" key="5">
    <source>
        <dbReference type="EMBL" id="SUZ81648.1"/>
    </source>
</evidence>
<evidence type="ECO:0000256" key="1">
    <source>
        <dbReference type="ARBA" id="ARBA00010688"/>
    </source>
</evidence>
<protein>
    <recommendedName>
        <fullName evidence="4">Carbohydrate kinase PfkB domain-containing protein</fullName>
    </recommendedName>
</protein>
<dbReference type="PANTHER" id="PTHR43320:SF3">
    <property type="entry name" value="CARBOHYDRATE KINASE PFKB DOMAIN-CONTAINING PROTEIN"/>
    <property type="match status" value="1"/>
</dbReference>
<evidence type="ECO:0000256" key="2">
    <source>
        <dbReference type="ARBA" id="ARBA00022679"/>
    </source>
</evidence>
<dbReference type="SUPFAM" id="SSF53613">
    <property type="entry name" value="Ribokinase-like"/>
    <property type="match status" value="1"/>
</dbReference>
<dbReference type="Gene3D" id="3.30.1110.10">
    <property type="match status" value="1"/>
</dbReference>
<gene>
    <name evidence="5" type="ORF">METZ01_LOCUS34502</name>
</gene>
<evidence type="ECO:0000259" key="4">
    <source>
        <dbReference type="Pfam" id="PF00294"/>
    </source>
</evidence>
<dbReference type="InterPro" id="IPR011611">
    <property type="entry name" value="PfkB_dom"/>
</dbReference>
<organism evidence="5">
    <name type="scientific">marine metagenome</name>
    <dbReference type="NCBI Taxonomy" id="408172"/>
    <lineage>
        <taxon>unclassified sequences</taxon>
        <taxon>metagenomes</taxon>
        <taxon>ecological metagenomes</taxon>
    </lineage>
</organism>
<dbReference type="EMBL" id="UINC01001476">
    <property type="protein sequence ID" value="SUZ81648.1"/>
    <property type="molecule type" value="Genomic_DNA"/>
</dbReference>
<feature type="domain" description="Carbohydrate kinase PfkB" evidence="4">
    <location>
        <begin position="55"/>
        <end position="316"/>
    </location>
</feature>
<reference evidence="5" key="1">
    <citation type="submission" date="2018-05" db="EMBL/GenBank/DDBJ databases">
        <authorList>
            <person name="Lanie J.A."/>
            <person name="Ng W.-L."/>
            <person name="Kazmierczak K.M."/>
            <person name="Andrzejewski T.M."/>
            <person name="Davidsen T.M."/>
            <person name="Wayne K.J."/>
            <person name="Tettelin H."/>
            <person name="Glass J.I."/>
            <person name="Rusch D."/>
            <person name="Podicherti R."/>
            <person name="Tsui H.-C.T."/>
            <person name="Winkler M.E."/>
        </authorList>
    </citation>
    <scope>NUCLEOTIDE SEQUENCE</scope>
</reference>
<evidence type="ECO:0000256" key="3">
    <source>
        <dbReference type="ARBA" id="ARBA00022777"/>
    </source>
</evidence>
<dbReference type="Pfam" id="PF00294">
    <property type="entry name" value="PfkB"/>
    <property type="match status" value="1"/>
</dbReference>